<dbReference type="Gene3D" id="3.10.200.10">
    <property type="entry name" value="Alpha carbonic anhydrase"/>
    <property type="match status" value="1"/>
</dbReference>
<dbReference type="Pfam" id="PF00194">
    <property type="entry name" value="Carb_anhydrase"/>
    <property type="match status" value="1"/>
</dbReference>
<proteinExistence type="inferred from homology"/>
<keyword evidence="3 4" id="KW-0862">Zinc</keyword>
<dbReference type="InterPro" id="IPR036398">
    <property type="entry name" value="CA_dom_sf"/>
</dbReference>
<dbReference type="SMART" id="SM01057">
    <property type="entry name" value="Carb_anhydrase"/>
    <property type="match status" value="1"/>
</dbReference>
<feature type="domain" description="Alpha-carbonic anhydrase" evidence="5">
    <location>
        <begin position="25"/>
        <end position="280"/>
    </location>
</feature>
<evidence type="ECO:0000256" key="4">
    <source>
        <dbReference type="RuleBase" id="RU367011"/>
    </source>
</evidence>
<comment type="catalytic activity">
    <reaction evidence="4">
        <text>hydrogencarbonate + H(+) = CO2 + H2O</text>
        <dbReference type="Rhea" id="RHEA:10748"/>
        <dbReference type="ChEBI" id="CHEBI:15377"/>
        <dbReference type="ChEBI" id="CHEBI:15378"/>
        <dbReference type="ChEBI" id="CHEBI:16526"/>
        <dbReference type="ChEBI" id="CHEBI:17544"/>
        <dbReference type="EC" id="4.2.1.1"/>
    </reaction>
</comment>
<dbReference type="GO" id="GO:0008270">
    <property type="term" value="F:zinc ion binding"/>
    <property type="evidence" value="ECO:0007669"/>
    <property type="project" value="UniProtKB-UniRule"/>
</dbReference>
<dbReference type="PROSITE" id="PS00162">
    <property type="entry name" value="ALPHA_CA_1"/>
    <property type="match status" value="1"/>
</dbReference>
<dbReference type="InterPro" id="IPR001148">
    <property type="entry name" value="CA_dom"/>
</dbReference>
<protein>
    <recommendedName>
        <fullName evidence="4">Carbonic anhydrase</fullName>
        <ecNumber evidence="4">4.2.1.1</ecNumber>
    </recommendedName>
</protein>
<dbReference type="CDD" id="cd00326">
    <property type="entry name" value="alpha_CA"/>
    <property type="match status" value="1"/>
</dbReference>
<organism evidence="6 7">
    <name type="scientific">Caenorhabditis bovis</name>
    <dbReference type="NCBI Taxonomy" id="2654633"/>
    <lineage>
        <taxon>Eukaryota</taxon>
        <taxon>Metazoa</taxon>
        <taxon>Ecdysozoa</taxon>
        <taxon>Nematoda</taxon>
        <taxon>Chromadorea</taxon>
        <taxon>Rhabditida</taxon>
        <taxon>Rhabditina</taxon>
        <taxon>Rhabditomorpha</taxon>
        <taxon>Rhabditoidea</taxon>
        <taxon>Rhabditidae</taxon>
        <taxon>Peloderinae</taxon>
        <taxon>Caenorhabditis</taxon>
    </lineage>
</organism>
<dbReference type="InterPro" id="IPR023561">
    <property type="entry name" value="Carbonic_anhydrase_a-class"/>
</dbReference>
<evidence type="ECO:0000313" key="7">
    <source>
        <dbReference type="Proteomes" id="UP000494206"/>
    </source>
</evidence>
<feature type="signal peptide" evidence="4">
    <location>
        <begin position="1"/>
        <end position="20"/>
    </location>
</feature>
<evidence type="ECO:0000259" key="5">
    <source>
        <dbReference type="PROSITE" id="PS51144"/>
    </source>
</evidence>
<evidence type="ECO:0000256" key="3">
    <source>
        <dbReference type="ARBA" id="ARBA00022833"/>
    </source>
</evidence>
<dbReference type="AlphaFoldDB" id="A0A8S1EM20"/>
<sequence>MRSSLIVAYFFSFIVGVIFGESSDEDWGYGENDGPETWRGQCQSNRRQSPVDITLRNIDLIPLPELNFINYDYPGNLEILNTGKTLIVTGFEKWKQRQPMLEGGALLHRYKLSQFHLHWGQNDYVGSEHAIESRYFPGELHLVHIREDLTLEEALSIPNSIAAVSVLTLTTNYDNQGKHFEPIADKLPLLQFSGNSTRLKKFKTNSILPFTTDSFYSYEGSLTTPNCEEVVIWTIVSEPIYITVSQMNELRKLRNSDGEIAEKNFRSLQPLNGRRILYKPSRWDRTYM</sequence>
<keyword evidence="2 4" id="KW-0479">Metal-binding</keyword>
<comment type="similarity">
    <text evidence="1 4">Belongs to the alpha-carbonic anhydrase family.</text>
</comment>
<feature type="chain" id="PRO_5035961562" description="Carbonic anhydrase" evidence="4">
    <location>
        <begin position="21"/>
        <end position="288"/>
    </location>
</feature>
<dbReference type="EMBL" id="CADEPM010000002">
    <property type="protein sequence ID" value="CAB3401017.1"/>
    <property type="molecule type" value="Genomic_DNA"/>
</dbReference>
<reference evidence="6 7" key="1">
    <citation type="submission" date="2020-04" db="EMBL/GenBank/DDBJ databases">
        <authorList>
            <person name="Laetsch R D."/>
            <person name="Stevens L."/>
            <person name="Kumar S."/>
            <person name="Blaxter L. M."/>
        </authorList>
    </citation>
    <scope>NUCLEOTIDE SEQUENCE [LARGE SCALE GENOMIC DNA]</scope>
</reference>
<keyword evidence="7" id="KW-1185">Reference proteome</keyword>
<evidence type="ECO:0000313" key="6">
    <source>
        <dbReference type="EMBL" id="CAB3401017.1"/>
    </source>
</evidence>
<gene>
    <name evidence="6" type="ORF">CBOVIS_LOCUS3828</name>
</gene>
<keyword evidence="4" id="KW-0456">Lyase</keyword>
<dbReference type="GO" id="GO:0004089">
    <property type="term" value="F:carbonate dehydratase activity"/>
    <property type="evidence" value="ECO:0007669"/>
    <property type="project" value="UniProtKB-UniRule"/>
</dbReference>
<comment type="caution">
    <text evidence="6">The sequence shown here is derived from an EMBL/GenBank/DDBJ whole genome shotgun (WGS) entry which is preliminary data.</text>
</comment>
<dbReference type="PROSITE" id="PS51144">
    <property type="entry name" value="ALPHA_CA_2"/>
    <property type="match status" value="1"/>
</dbReference>
<evidence type="ECO:0000256" key="2">
    <source>
        <dbReference type="ARBA" id="ARBA00022723"/>
    </source>
</evidence>
<comment type="function">
    <text evidence="4">Reversible hydration of carbon dioxide.</text>
</comment>
<accession>A0A8S1EM20</accession>
<comment type="cofactor">
    <cofactor evidence="4">
        <name>Zn(2+)</name>
        <dbReference type="ChEBI" id="CHEBI:29105"/>
    </cofactor>
</comment>
<dbReference type="GO" id="GO:0005737">
    <property type="term" value="C:cytoplasm"/>
    <property type="evidence" value="ECO:0007669"/>
    <property type="project" value="TreeGrafter"/>
</dbReference>
<dbReference type="PANTHER" id="PTHR18952:SF250">
    <property type="entry name" value="CARBONIC ANHYDRASE 5-RELATED"/>
    <property type="match status" value="1"/>
</dbReference>
<dbReference type="InterPro" id="IPR018338">
    <property type="entry name" value="Carbonic_anhydrase_a-class_CS"/>
</dbReference>
<dbReference type="Proteomes" id="UP000494206">
    <property type="component" value="Unassembled WGS sequence"/>
</dbReference>
<keyword evidence="4" id="KW-0732">Signal</keyword>
<name>A0A8S1EM20_9PELO</name>
<evidence type="ECO:0000256" key="1">
    <source>
        <dbReference type="ARBA" id="ARBA00010718"/>
    </source>
</evidence>
<dbReference type="SUPFAM" id="SSF51069">
    <property type="entry name" value="Carbonic anhydrase"/>
    <property type="match status" value="1"/>
</dbReference>
<dbReference type="EC" id="4.2.1.1" evidence="4"/>
<dbReference type="PANTHER" id="PTHR18952">
    <property type="entry name" value="CARBONIC ANHYDRASE"/>
    <property type="match status" value="1"/>
</dbReference>
<dbReference type="OrthoDB" id="429145at2759"/>